<dbReference type="PANTHER" id="PTHR10961">
    <property type="entry name" value="PEROXISOMAL SARCOSINE OXIDASE"/>
    <property type="match status" value="1"/>
</dbReference>
<dbReference type="Proteomes" id="UP000326198">
    <property type="component" value="Unassembled WGS sequence"/>
</dbReference>
<dbReference type="Pfam" id="PF01266">
    <property type="entry name" value="DAO"/>
    <property type="match status" value="1"/>
</dbReference>
<sequence>MKEESILIAGTGTFGVSAAYHLARSSSNPSRITLLDRGAPPSTPAASTDINKIIRADYSDPLYMSLRFEAIEAWKSLPFFQDAGVYHQCGWIAMDKKDSDQPRIIRKNFCDSSRDDVVIDMTEEEVKSRWGGLLQRTDCSPFGSYYFNPSAGWVDTGKALAIMADEAVKMGVKYEIGEARRIIRGEDGAHAIETDTGAVFKADKILLATGAWTGQLMSSIEDELQLPDEERVEHQASAAGVCVAHFQLRGAEKEAYAQLPVFVYGEQGEVLPPTDSGVLKFTFATSFKNITRTASGHEISVPVPDQEKAPLGLQKDSINFIKPRLPQVLDDDRKPDYYRLCWDSISPDQQPLITQHPNPSVSNLYFAIGGSFHCYKFLPIIGKYVANVINGVSNGLQKDQAWAWKSAHKSNRGVHETLVPTRLFREFV</sequence>
<evidence type="ECO:0000256" key="5">
    <source>
        <dbReference type="ARBA" id="ARBA00023002"/>
    </source>
</evidence>
<dbReference type="GO" id="GO:0050660">
    <property type="term" value="F:flavin adenine dinucleotide binding"/>
    <property type="evidence" value="ECO:0007669"/>
    <property type="project" value="InterPro"/>
</dbReference>
<evidence type="ECO:0000313" key="7">
    <source>
        <dbReference type="EMBL" id="KAE8379325.1"/>
    </source>
</evidence>
<dbReference type="OrthoDB" id="2219495at2759"/>
<evidence type="ECO:0000256" key="3">
    <source>
        <dbReference type="ARBA" id="ARBA00022630"/>
    </source>
</evidence>
<evidence type="ECO:0000256" key="4">
    <source>
        <dbReference type="ARBA" id="ARBA00022827"/>
    </source>
</evidence>
<evidence type="ECO:0000256" key="2">
    <source>
        <dbReference type="ARBA" id="ARBA00010989"/>
    </source>
</evidence>
<organism evidence="7 8">
    <name type="scientific">Aspergillus bertholletiae</name>
    <dbReference type="NCBI Taxonomy" id="1226010"/>
    <lineage>
        <taxon>Eukaryota</taxon>
        <taxon>Fungi</taxon>
        <taxon>Dikarya</taxon>
        <taxon>Ascomycota</taxon>
        <taxon>Pezizomycotina</taxon>
        <taxon>Eurotiomycetes</taxon>
        <taxon>Eurotiomycetidae</taxon>
        <taxon>Eurotiales</taxon>
        <taxon>Aspergillaceae</taxon>
        <taxon>Aspergillus</taxon>
        <taxon>Aspergillus subgen. Circumdati</taxon>
    </lineage>
</organism>
<dbReference type="InterPro" id="IPR045170">
    <property type="entry name" value="MTOX"/>
</dbReference>
<dbReference type="InterPro" id="IPR036188">
    <property type="entry name" value="FAD/NAD-bd_sf"/>
</dbReference>
<reference evidence="7 8" key="1">
    <citation type="submission" date="2019-04" db="EMBL/GenBank/DDBJ databases">
        <title>Friends and foes A comparative genomics studyof 23 Aspergillus species from section Flavi.</title>
        <authorList>
            <consortium name="DOE Joint Genome Institute"/>
            <person name="Kjaerbolling I."/>
            <person name="Vesth T."/>
            <person name="Frisvad J.C."/>
            <person name="Nybo J.L."/>
            <person name="Theobald S."/>
            <person name="Kildgaard S."/>
            <person name="Isbrandt T."/>
            <person name="Kuo A."/>
            <person name="Sato A."/>
            <person name="Lyhne E.K."/>
            <person name="Kogle M.E."/>
            <person name="Wiebenga A."/>
            <person name="Kun R.S."/>
            <person name="Lubbers R.J."/>
            <person name="Makela M.R."/>
            <person name="Barry K."/>
            <person name="Chovatia M."/>
            <person name="Clum A."/>
            <person name="Daum C."/>
            <person name="Haridas S."/>
            <person name="He G."/>
            <person name="LaButti K."/>
            <person name="Lipzen A."/>
            <person name="Mondo S."/>
            <person name="Riley R."/>
            <person name="Salamov A."/>
            <person name="Simmons B.A."/>
            <person name="Magnuson J.K."/>
            <person name="Henrissat B."/>
            <person name="Mortensen U.H."/>
            <person name="Larsen T.O."/>
            <person name="Devries R.P."/>
            <person name="Grigoriev I.V."/>
            <person name="Machida M."/>
            <person name="Baker S.E."/>
            <person name="Andersen M.R."/>
        </authorList>
    </citation>
    <scope>NUCLEOTIDE SEQUENCE [LARGE SCALE GENOMIC DNA]</scope>
    <source>
        <strain evidence="7 8">IBT 29228</strain>
    </source>
</reference>
<dbReference type="Gene3D" id="3.50.50.60">
    <property type="entry name" value="FAD/NAD(P)-binding domain"/>
    <property type="match status" value="1"/>
</dbReference>
<keyword evidence="3" id="KW-0285">Flavoprotein</keyword>
<evidence type="ECO:0000259" key="6">
    <source>
        <dbReference type="Pfam" id="PF01266"/>
    </source>
</evidence>
<dbReference type="PANTHER" id="PTHR10961:SF37">
    <property type="entry name" value="FAD DEPENDENT OXIDOREDUCTASE DOMAIN-CONTAINING PROTEIN"/>
    <property type="match status" value="1"/>
</dbReference>
<dbReference type="EMBL" id="ML736195">
    <property type="protein sequence ID" value="KAE8379325.1"/>
    <property type="molecule type" value="Genomic_DNA"/>
</dbReference>
<gene>
    <name evidence="7" type="ORF">BDV26DRAFT_291350</name>
</gene>
<dbReference type="Gene3D" id="3.30.9.10">
    <property type="entry name" value="D-Amino Acid Oxidase, subunit A, domain 2"/>
    <property type="match status" value="1"/>
</dbReference>
<name>A0A5N7BC30_9EURO</name>
<dbReference type="InterPro" id="IPR006076">
    <property type="entry name" value="FAD-dep_OxRdtase"/>
</dbReference>
<feature type="domain" description="FAD dependent oxidoreductase" evidence="6">
    <location>
        <begin position="6"/>
        <end position="387"/>
    </location>
</feature>
<dbReference type="GO" id="GO:0051698">
    <property type="term" value="F:saccharopine oxidase activity"/>
    <property type="evidence" value="ECO:0007669"/>
    <property type="project" value="TreeGrafter"/>
</dbReference>
<dbReference type="AlphaFoldDB" id="A0A5N7BC30"/>
<keyword evidence="8" id="KW-1185">Reference proteome</keyword>
<proteinExistence type="inferred from homology"/>
<dbReference type="GO" id="GO:0008115">
    <property type="term" value="F:sarcosine oxidase activity"/>
    <property type="evidence" value="ECO:0007669"/>
    <property type="project" value="TreeGrafter"/>
</dbReference>
<comment type="cofactor">
    <cofactor evidence="1">
        <name>FAD</name>
        <dbReference type="ChEBI" id="CHEBI:57692"/>
    </cofactor>
</comment>
<keyword evidence="5" id="KW-0560">Oxidoreductase</keyword>
<evidence type="ECO:0000256" key="1">
    <source>
        <dbReference type="ARBA" id="ARBA00001974"/>
    </source>
</evidence>
<keyword evidence="4" id="KW-0274">FAD</keyword>
<comment type="similarity">
    <text evidence="2">Belongs to the MSOX/MTOX family.</text>
</comment>
<accession>A0A5N7BC30</accession>
<dbReference type="SUPFAM" id="SSF51905">
    <property type="entry name" value="FAD/NAD(P)-binding domain"/>
    <property type="match status" value="1"/>
</dbReference>
<protein>
    <submittedName>
        <fullName evidence="7">FAD dependent oxidoreductase</fullName>
    </submittedName>
</protein>
<evidence type="ECO:0000313" key="8">
    <source>
        <dbReference type="Proteomes" id="UP000326198"/>
    </source>
</evidence>